<dbReference type="InterPro" id="IPR038966">
    <property type="entry name" value="TMA17"/>
</dbReference>
<dbReference type="GO" id="GO:0070682">
    <property type="term" value="P:proteasome regulatory particle assembly"/>
    <property type="evidence" value="ECO:0007669"/>
    <property type="project" value="InterPro"/>
</dbReference>
<dbReference type="AlphaFoldDB" id="A0AAN6LTR7"/>
<evidence type="ECO:0000313" key="2">
    <source>
        <dbReference type="EMBL" id="KAK3203639.1"/>
    </source>
</evidence>
<feature type="compositionally biased region" description="Basic and acidic residues" evidence="1">
    <location>
        <begin position="136"/>
        <end position="155"/>
    </location>
</feature>
<accession>A0AAN6LTR7</accession>
<keyword evidence="3" id="KW-1185">Reference proteome</keyword>
<dbReference type="PANTHER" id="PTHR40422:SF1">
    <property type="entry name" value="TRANSLATION MACHINERY-ASSOCIATED PROTEIN 17"/>
    <property type="match status" value="1"/>
</dbReference>
<evidence type="ECO:0000256" key="1">
    <source>
        <dbReference type="SAM" id="MobiDB-lite"/>
    </source>
</evidence>
<comment type="caution">
    <text evidence="2">The sequence shown here is derived from an EMBL/GenBank/DDBJ whole genome shotgun (WGS) entry which is preliminary data.</text>
</comment>
<feature type="region of interest" description="Disordered" evidence="1">
    <location>
        <begin position="97"/>
        <end position="155"/>
    </location>
</feature>
<gene>
    <name evidence="2" type="ORF">GRF29_106g173860</name>
</gene>
<dbReference type="GO" id="GO:0030674">
    <property type="term" value="F:protein-macromolecule adaptor activity"/>
    <property type="evidence" value="ECO:0007669"/>
    <property type="project" value="TreeGrafter"/>
</dbReference>
<dbReference type="EMBL" id="WVTA01000010">
    <property type="protein sequence ID" value="KAK3203639.1"/>
    <property type="molecule type" value="Genomic_DNA"/>
</dbReference>
<feature type="compositionally biased region" description="Gly residues" evidence="1">
    <location>
        <begin position="119"/>
        <end position="134"/>
    </location>
</feature>
<dbReference type="Proteomes" id="UP001280581">
    <property type="component" value="Unassembled WGS sequence"/>
</dbReference>
<name>A0AAN6LTR7_9PLEO</name>
<evidence type="ECO:0000313" key="3">
    <source>
        <dbReference type="Proteomes" id="UP001280581"/>
    </source>
</evidence>
<reference evidence="2 3" key="1">
    <citation type="submission" date="2021-02" db="EMBL/GenBank/DDBJ databases">
        <title>Genome assembly of Pseudopithomyces chartarum.</title>
        <authorList>
            <person name="Jauregui R."/>
            <person name="Singh J."/>
            <person name="Voisey C."/>
        </authorList>
    </citation>
    <scope>NUCLEOTIDE SEQUENCE [LARGE SCALE GENOMIC DNA]</scope>
    <source>
        <strain evidence="2 3">AGR01</strain>
    </source>
</reference>
<organism evidence="2 3">
    <name type="scientific">Pseudopithomyces chartarum</name>
    <dbReference type="NCBI Taxonomy" id="1892770"/>
    <lineage>
        <taxon>Eukaryota</taxon>
        <taxon>Fungi</taxon>
        <taxon>Dikarya</taxon>
        <taxon>Ascomycota</taxon>
        <taxon>Pezizomycotina</taxon>
        <taxon>Dothideomycetes</taxon>
        <taxon>Pleosporomycetidae</taxon>
        <taxon>Pleosporales</taxon>
        <taxon>Massarineae</taxon>
        <taxon>Didymosphaeriaceae</taxon>
        <taxon>Pseudopithomyces</taxon>
    </lineage>
</organism>
<proteinExistence type="predicted"/>
<protein>
    <submittedName>
        <fullName evidence="2">Uncharacterized protein</fullName>
    </submittedName>
</protein>
<sequence length="155" mass="16584">MSSSSLPISPTRFASALSSLSVSSLNAKAAELHNSIVHLRKSNAELEEYLEGDPDPELYVAIVDNREVIRRMEERILLVKREVAEVRGAVFVEPLDEGSTEVWERSGTSGNGRRTNGVIGDGGNGGERVGGGDPVDGSRDASEGETRDGEEGVFL</sequence>
<dbReference type="PANTHER" id="PTHR40422">
    <property type="entry name" value="TRANSLATION MACHINERY-ASSOCIATED PROTEIN 17"/>
    <property type="match status" value="1"/>
</dbReference>